<dbReference type="Gene3D" id="3.40.50.720">
    <property type="entry name" value="NAD(P)-binding Rossmann-like Domain"/>
    <property type="match status" value="1"/>
</dbReference>
<reference evidence="3 4" key="1">
    <citation type="journal article" date="2016" name="Front. Microbiol.">
        <title>Comprehensive Phylogenetic Analysis of Bovine Non-aureus Staphylococci Species Based on Whole-Genome Sequencing.</title>
        <authorList>
            <person name="Naushad S."/>
            <person name="Barkema H.W."/>
            <person name="Luby C."/>
            <person name="Condas L.A."/>
            <person name="Nobrega D.B."/>
            <person name="Carson D.A."/>
            <person name="De Buck J."/>
        </authorList>
    </citation>
    <scope>NUCLEOTIDE SEQUENCE [LARGE SCALE GENOMIC DNA]</scope>
    <source>
        <strain evidence="3 4">SNUC 102</strain>
    </source>
</reference>
<keyword evidence="4" id="KW-1185">Reference proteome</keyword>
<dbReference type="Pfam" id="PF22725">
    <property type="entry name" value="GFO_IDH_MocA_C3"/>
    <property type="match status" value="1"/>
</dbReference>
<dbReference type="InterPro" id="IPR055170">
    <property type="entry name" value="GFO_IDH_MocA-like_dom"/>
</dbReference>
<dbReference type="Gene3D" id="3.30.360.10">
    <property type="entry name" value="Dihydrodipicolinate Reductase, domain 2"/>
    <property type="match status" value="1"/>
</dbReference>
<feature type="domain" description="Gfo/Idh/MocA-like oxidoreductase N-terminal" evidence="1">
    <location>
        <begin position="2"/>
        <end position="110"/>
    </location>
</feature>
<accession>A0A418IK71</accession>
<proteinExistence type="predicted"/>
<evidence type="ECO:0000259" key="2">
    <source>
        <dbReference type="Pfam" id="PF22725"/>
    </source>
</evidence>
<dbReference type="InterPro" id="IPR000683">
    <property type="entry name" value="Gfo/Idh/MocA-like_OxRdtase_N"/>
</dbReference>
<comment type="caution">
    <text evidence="3">The sequence shown here is derived from an EMBL/GenBank/DDBJ whole genome shotgun (WGS) entry which is preliminary data.</text>
</comment>
<evidence type="ECO:0000259" key="1">
    <source>
        <dbReference type="Pfam" id="PF01408"/>
    </source>
</evidence>
<dbReference type="OrthoDB" id="9815825at2"/>
<feature type="domain" description="GFO/IDH/MocA-like oxidoreductase" evidence="2">
    <location>
        <begin position="126"/>
        <end position="247"/>
    </location>
</feature>
<dbReference type="Pfam" id="PF01408">
    <property type="entry name" value="GFO_IDH_MocA"/>
    <property type="match status" value="1"/>
</dbReference>
<evidence type="ECO:0000313" key="3">
    <source>
        <dbReference type="EMBL" id="RIN07521.1"/>
    </source>
</evidence>
<name>A0A418IK71_STAXY</name>
<dbReference type="PANTHER" id="PTHR43249">
    <property type="entry name" value="UDP-N-ACETYL-2-AMINO-2-DEOXY-D-GLUCURONATE OXIDASE"/>
    <property type="match status" value="1"/>
</dbReference>
<evidence type="ECO:0000313" key="4">
    <source>
        <dbReference type="Proteomes" id="UP000285567"/>
    </source>
</evidence>
<sequence>MLKVGVVGLGDISQIHIHAIQQNPKAQLIAVCDEDESLKNKAPHSNFYNNLNSMLDSEKLDCVHVCLPHHLHVSATTTCVEKGIHVLQEKPLAVNAKEGLELVALQRQYSEIKIGVCFQNRYNDTFQTLKNIVRSGQYGEVIGVKGLVTWFRPESYYTEKPWRGQMAYAGGGVLINQSIHTLDLMQLLCGNVTSIKGTVSQLLDYDIEVEDTASAHIKFENNANGMFFATNANFGNSSVELQVIFENEKLTIKDNILTRMNKQGYKIQINEDEKLDGDKSYYGPSHGKLINQFYDCIIEDTDDYIQPKDALASIAMIDAIQKSSKSNSMVHFASN</sequence>
<dbReference type="InterPro" id="IPR052515">
    <property type="entry name" value="Gfo/Idh/MocA_Oxidoreductase"/>
</dbReference>
<protein>
    <submittedName>
        <fullName evidence="3">Gfo/Idh/MocA family oxidoreductase</fullName>
    </submittedName>
</protein>
<dbReference type="AlphaFoldDB" id="A0A418IK71"/>
<dbReference type="SUPFAM" id="SSF55347">
    <property type="entry name" value="Glyceraldehyde-3-phosphate dehydrogenase-like, C-terminal domain"/>
    <property type="match status" value="1"/>
</dbReference>
<dbReference type="EMBL" id="QXUL01000100">
    <property type="protein sequence ID" value="RIN07521.1"/>
    <property type="molecule type" value="Genomic_DNA"/>
</dbReference>
<dbReference type="InterPro" id="IPR036291">
    <property type="entry name" value="NAD(P)-bd_dom_sf"/>
</dbReference>
<dbReference type="PANTHER" id="PTHR43249:SF1">
    <property type="entry name" value="D-GLUCOSIDE 3-DEHYDROGENASE"/>
    <property type="match status" value="1"/>
</dbReference>
<gene>
    <name evidence="3" type="ORF">BU097_13455</name>
</gene>
<dbReference type="Proteomes" id="UP000285567">
    <property type="component" value="Unassembled WGS sequence"/>
</dbReference>
<organism evidence="3 4">
    <name type="scientific">Staphylococcus xylosus</name>
    <dbReference type="NCBI Taxonomy" id="1288"/>
    <lineage>
        <taxon>Bacteria</taxon>
        <taxon>Bacillati</taxon>
        <taxon>Bacillota</taxon>
        <taxon>Bacilli</taxon>
        <taxon>Bacillales</taxon>
        <taxon>Staphylococcaceae</taxon>
        <taxon>Staphylococcus</taxon>
    </lineage>
</organism>
<dbReference type="GO" id="GO:0000166">
    <property type="term" value="F:nucleotide binding"/>
    <property type="evidence" value="ECO:0007669"/>
    <property type="project" value="InterPro"/>
</dbReference>
<dbReference type="RefSeq" id="WP_017724456.1">
    <property type="nucleotide sequence ID" value="NZ_QXUL01000100.1"/>
</dbReference>
<dbReference type="SUPFAM" id="SSF51735">
    <property type="entry name" value="NAD(P)-binding Rossmann-fold domains"/>
    <property type="match status" value="1"/>
</dbReference>